<dbReference type="EMBL" id="LSDB01000007">
    <property type="protein sequence ID" value="KXB58725.1"/>
    <property type="molecule type" value="Genomic_DNA"/>
</dbReference>
<evidence type="ECO:0000256" key="1">
    <source>
        <dbReference type="SAM" id="Phobius"/>
    </source>
</evidence>
<organism evidence="2 3">
    <name type="scientific">Gemelliphila asaccharolytica</name>
    <dbReference type="NCBI Taxonomy" id="502393"/>
    <lineage>
        <taxon>Bacteria</taxon>
        <taxon>Bacillati</taxon>
        <taxon>Bacillota</taxon>
        <taxon>Bacilli</taxon>
        <taxon>Bacillales</taxon>
        <taxon>Gemellaceae</taxon>
        <taxon>Gemelliphila</taxon>
    </lineage>
</organism>
<evidence type="ECO:0000313" key="2">
    <source>
        <dbReference type="EMBL" id="KXB58725.1"/>
    </source>
</evidence>
<proteinExistence type="predicted"/>
<keyword evidence="1" id="KW-0472">Membrane</keyword>
<reference evidence="2 3" key="1">
    <citation type="submission" date="2016-01" db="EMBL/GenBank/DDBJ databases">
        <authorList>
            <person name="Mitreva M."/>
            <person name="Pepin K.H."/>
            <person name="Mihindukulasuriya K.A."/>
            <person name="Fulton R."/>
            <person name="Fronick C."/>
            <person name="O'Laughlin M."/>
            <person name="Miner T."/>
            <person name="Herter B."/>
            <person name="Rosa B.A."/>
            <person name="Cordes M."/>
            <person name="Tomlinson C."/>
            <person name="Wollam A."/>
            <person name="Palsikar V.B."/>
            <person name="Mardis E.R."/>
            <person name="Wilson R.K."/>
        </authorList>
    </citation>
    <scope>NUCLEOTIDE SEQUENCE [LARGE SCALE GENOMIC DNA]</scope>
    <source>
        <strain evidence="2 3">KA00071</strain>
    </source>
</reference>
<keyword evidence="1" id="KW-0812">Transmembrane</keyword>
<name>A0ABR5TMZ8_9BACL</name>
<feature type="transmembrane region" description="Helical" evidence="1">
    <location>
        <begin position="12"/>
        <end position="35"/>
    </location>
</feature>
<keyword evidence="3" id="KW-1185">Reference proteome</keyword>
<keyword evidence="1" id="KW-1133">Transmembrane helix</keyword>
<comment type="caution">
    <text evidence="2">The sequence shown here is derived from an EMBL/GenBank/DDBJ whole genome shotgun (WGS) entry which is preliminary data.</text>
</comment>
<dbReference type="Proteomes" id="UP000070467">
    <property type="component" value="Unassembled WGS sequence"/>
</dbReference>
<protein>
    <submittedName>
        <fullName evidence="2">YycH protein</fullName>
    </submittedName>
</protein>
<accession>A0ABR5TMZ8</accession>
<evidence type="ECO:0000313" key="3">
    <source>
        <dbReference type="Proteomes" id="UP000070467"/>
    </source>
</evidence>
<gene>
    <name evidence="2" type="ORF">HMPREF1871_00274</name>
</gene>
<sequence>MNGNKMRKKKEVIKTIILTILIISSLTISYLTIIYKPEKNFLKIDTEFKHEEKNKEKTLENSFKLLSPYIIVKNNTDKKEEQAVEKAITKVKNVKALKDKEQIKEILKIIAGKEVDINRVKNKTIEEIKSNNQNYYLMKYKADTDTISTQKIYLGENKQNTKINFDSILIPENEKNTIYLYEQGQEGYMQIVYKGEIYDEIEKIFSVSSKMYKKYLINATKEFYIPEKLDDLTINEYEIKKEDSKVMFKDIFKIGVALKTTYPTEESKETSDGYVILRETKNQISYINPSNIENEKNDKETQEAELQYKAAKFLLTTYNYETYYNIIETSGSSVEYQESYKNSMAFSKEVPSKINITSTKNGISKFTMPKISKGSLIGKKIPPLYHYENIDLVLNYLYSNININNLYDVEIAYEKTYQEDKIVYSPTWYINYNGIYYTFKELQEKVKKGEI</sequence>